<proteinExistence type="predicted"/>
<dbReference type="RefSeq" id="YP_009351856.1">
    <property type="nucleotide sequence ID" value="NC_004704.2"/>
</dbReference>
<protein>
    <submittedName>
        <fullName evidence="1">Uncharacterized protein</fullName>
    </submittedName>
</protein>
<evidence type="ECO:0000313" key="1">
    <source>
        <dbReference type="EMBL" id="ACI14637.1"/>
    </source>
</evidence>
<organism evidence="1 2">
    <name type="scientific">Coxiella burnetii (strain RSA 493 / Nine Mile phase I)</name>
    <dbReference type="NCBI Taxonomy" id="227377"/>
    <lineage>
        <taxon>Bacteria</taxon>
        <taxon>Pseudomonadati</taxon>
        <taxon>Pseudomonadota</taxon>
        <taxon>Gammaproteobacteria</taxon>
        <taxon>Legionellales</taxon>
        <taxon>Coxiellaceae</taxon>
        <taxon>Coxiella</taxon>
    </lineage>
</organism>
<dbReference type="Proteomes" id="UP000002671">
    <property type="component" value="Plasmid pQpH1"/>
</dbReference>
<gene>
    <name evidence="1" type="ORF">CBUA0007a</name>
</gene>
<dbReference type="AlphaFoldDB" id="B5QSH8"/>
<keyword evidence="2" id="KW-1185">Reference proteome</keyword>
<dbReference type="HOGENOM" id="CLU_3381444_0_0_6"/>
<keyword evidence="1" id="KW-0614">Plasmid</keyword>
<dbReference type="RefSeq" id="WP_017253396.1">
    <property type="nucleotide sequence ID" value="NC_004704.2"/>
</dbReference>
<reference evidence="1 2" key="1">
    <citation type="journal article" date="2003" name="Proc. Natl. Acad. Sci. U.S.A.">
        <title>Complete genome sequence of the Q-fever pathogen, Coxiella burnetii.</title>
        <authorList>
            <person name="Seshadri R."/>
            <person name="Paulsen I.T."/>
            <person name="Eisen J.A."/>
            <person name="Read T.D."/>
            <person name="Nelson K.E."/>
            <person name="Nelson W.C."/>
            <person name="Ward N.L."/>
            <person name="Tettelin H."/>
            <person name="Davidsen T.M."/>
            <person name="Beanan M.J."/>
            <person name="Deboy R.T."/>
            <person name="Daugherty S.C."/>
            <person name="Brinkac L.M."/>
            <person name="Madupu R."/>
            <person name="Dodson R.J."/>
            <person name="Khouri H.M."/>
            <person name="Lee K.H."/>
            <person name="Carty H.A."/>
            <person name="Scanlan D."/>
            <person name="Heinzen R.A."/>
            <person name="Thompson H.A."/>
            <person name="Samuel J.E."/>
            <person name="Fraser C.M."/>
            <person name="Heidelberg J.F."/>
        </authorList>
    </citation>
    <scope>NUCLEOTIDE SEQUENCE [LARGE SCALE GENOMIC DNA]</scope>
    <source>
        <strain evidence="2">RSA 493 / Nine Mile phase I</strain>
        <plasmid evidence="2">pQpH1</plasmid>
    </source>
</reference>
<dbReference type="GeneID" id="31220964"/>
<dbReference type="EnsemblBacteria" id="ACI14637">
    <property type="protein sequence ID" value="ACI14637"/>
    <property type="gene ID" value="CBUA0007a"/>
</dbReference>
<name>B5QSH8_COXBU</name>
<geneLocation type="plasmid" evidence="1 2">
    <name>pQpH1</name>
</geneLocation>
<accession>B5QSH8</accession>
<dbReference type="EMBL" id="AE016829">
    <property type="protein sequence ID" value="ACI14637.1"/>
    <property type="molecule type" value="Genomic_DNA"/>
</dbReference>
<evidence type="ECO:0000313" key="2">
    <source>
        <dbReference type="Proteomes" id="UP000002671"/>
    </source>
</evidence>
<dbReference type="KEGG" id="cbu:CBUA0007a"/>
<sequence length="33" mass="4005">MFCMINFQEKINLALIKLLFNKIFTARIKILYL</sequence>